<protein>
    <submittedName>
        <fullName evidence="4">Uncharacterized protein</fullName>
    </submittedName>
</protein>
<comment type="subcellular location">
    <subcellularLocation>
        <location evidence="1 3">Nucleus</location>
    </subcellularLocation>
</comment>
<sequence>MYLSYTYRTDVIGVVERVKELFKGHNNLVQGFNIFLPKRYKITVDQDRPSPRMIDEKTEAIYFVKKIHKRDENVYPSFLDVLKKYRTGHTDIIEVVTKVASLFEDHPDLLEEFMSYLPG</sequence>
<proteinExistence type="predicted"/>
<dbReference type="GO" id="GO:0000122">
    <property type="term" value="P:negative regulation of transcription by RNA polymerase II"/>
    <property type="evidence" value="ECO:0007669"/>
    <property type="project" value="TreeGrafter"/>
</dbReference>
<evidence type="ECO:0000256" key="3">
    <source>
        <dbReference type="PROSITE-ProRule" id="PRU00810"/>
    </source>
</evidence>
<dbReference type="EMBL" id="JAIQCV010000006">
    <property type="protein sequence ID" value="KAH1092031.1"/>
    <property type="molecule type" value="Genomic_DNA"/>
</dbReference>
<dbReference type="GO" id="GO:0003714">
    <property type="term" value="F:transcription corepressor activity"/>
    <property type="evidence" value="ECO:0007669"/>
    <property type="project" value="InterPro"/>
</dbReference>
<dbReference type="GO" id="GO:0000118">
    <property type="term" value="C:histone deacetylase complex"/>
    <property type="evidence" value="ECO:0007669"/>
    <property type="project" value="TreeGrafter"/>
</dbReference>
<dbReference type="PANTHER" id="PTHR12346">
    <property type="entry name" value="SIN3B-RELATED"/>
    <property type="match status" value="1"/>
</dbReference>
<dbReference type="PANTHER" id="PTHR12346:SF8">
    <property type="entry name" value="PAIRED AMPHIPATHIC HELIX PROTEIN SIN3-LIKE 2"/>
    <property type="match status" value="1"/>
</dbReference>
<dbReference type="InterPro" id="IPR036600">
    <property type="entry name" value="PAH_sf"/>
</dbReference>
<gene>
    <name evidence="4" type="ORF">J1N35_019288</name>
</gene>
<dbReference type="InterPro" id="IPR003822">
    <property type="entry name" value="PAH"/>
</dbReference>
<dbReference type="OrthoDB" id="10265969at2759"/>
<evidence type="ECO:0000313" key="5">
    <source>
        <dbReference type="Proteomes" id="UP000828251"/>
    </source>
</evidence>
<dbReference type="AlphaFoldDB" id="A0A9D3VQM6"/>
<dbReference type="Pfam" id="PF02671">
    <property type="entry name" value="PAH"/>
    <property type="match status" value="2"/>
</dbReference>
<name>A0A9D3VQM6_9ROSI</name>
<evidence type="ECO:0000256" key="2">
    <source>
        <dbReference type="ARBA" id="ARBA00023242"/>
    </source>
</evidence>
<dbReference type="SUPFAM" id="SSF47762">
    <property type="entry name" value="PAH2 domain"/>
    <property type="match status" value="2"/>
</dbReference>
<evidence type="ECO:0000256" key="1">
    <source>
        <dbReference type="ARBA" id="ARBA00004123"/>
    </source>
</evidence>
<dbReference type="GO" id="GO:0000785">
    <property type="term" value="C:chromatin"/>
    <property type="evidence" value="ECO:0007669"/>
    <property type="project" value="TreeGrafter"/>
</dbReference>
<comment type="caution">
    <text evidence="4">The sequence shown here is derived from an EMBL/GenBank/DDBJ whole genome shotgun (WGS) entry which is preliminary data.</text>
</comment>
<keyword evidence="5" id="KW-1185">Reference proteome</keyword>
<dbReference type="Proteomes" id="UP000828251">
    <property type="component" value="Unassembled WGS sequence"/>
</dbReference>
<dbReference type="Gene3D" id="1.20.1160.11">
    <property type="entry name" value="Paired amphipathic helix"/>
    <property type="match status" value="2"/>
</dbReference>
<dbReference type="InterPro" id="IPR039774">
    <property type="entry name" value="Sin3-like"/>
</dbReference>
<organism evidence="4 5">
    <name type="scientific">Gossypium stocksii</name>
    <dbReference type="NCBI Taxonomy" id="47602"/>
    <lineage>
        <taxon>Eukaryota</taxon>
        <taxon>Viridiplantae</taxon>
        <taxon>Streptophyta</taxon>
        <taxon>Embryophyta</taxon>
        <taxon>Tracheophyta</taxon>
        <taxon>Spermatophyta</taxon>
        <taxon>Magnoliopsida</taxon>
        <taxon>eudicotyledons</taxon>
        <taxon>Gunneridae</taxon>
        <taxon>Pentapetalae</taxon>
        <taxon>rosids</taxon>
        <taxon>malvids</taxon>
        <taxon>Malvales</taxon>
        <taxon>Malvaceae</taxon>
        <taxon>Malvoideae</taxon>
        <taxon>Gossypium</taxon>
    </lineage>
</organism>
<accession>A0A9D3VQM6</accession>
<keyword evidence="2 3" id="KW-0539">Nucleus</keyword>
<dbReference type="PROSITE" id="PS51477">
    <property type="entry name" value="PAH"/>
    <property type="match status" value="1"/>
</dbReference>
<evidence type="ECO:0000313" key="4">
    <source>
        <dbReference type="EMBL" id="KAH1092031.1"/>
    </source>
</evidence>
<reference evidence="4 5" key="1">
    <citation type="journal article" date="2021" name="Plant Biotechnol. J.">
        <title>Multi-omics assisted identification of the key and species-specific regulatory components of drought-tolerant mechanisms in Gossypium stocksii.</title>
        <authorList>
            <person name="Yu D."/>
            <person name="Ke L."/>
            <person name="Zhang D."/>
            <person name="Wu Y."/>
            <person name="Sun Y."/>
            <person name="Mei J."/>
            <person name="Sun J."/>
            <person name="Sun Y."/>
        </authorList>
    </citation>
    <scope>NUCLEOTIDE SEQUENCE [LARGE SCALE GENOMIC DNA]</scope>
    <source>
        <strain evidence="5">cv. E1</strain>
        <tissue evidence="4">Leaf</tissue>
    </source>
</reference>